<accession>A0AAP0LSH3</accession>
<protein>
    <submittedName>
        <fullName evidence="1">Uncharacterized protein</fullName>
    </submittedName>
</protein>
<name>A0AAP0LSH3_9ROSI</name>
<organism evidence="1 2">
    <name type="scientific">Citrus x changshan-huyou</name>
    <dbReference type="NCBI Taxonomy" id="2935761"/>
    <lineage>
        <taxon>Eukaryota</taxon>
        <taxon>Viridiplantae</taxon>
        <taxon>Streptophyta</taxon>
        <taxon>Embryophyta</taxon>
        <taxon>Tracheophyta</taxon>
        <taxon>Spermatophyta</taxon>
        <taxon>Magnoliopsida</taxon>
        <taxon>eudicotyledons</taxon>
        <taxon>Gunneridae</taxon>
        <taxon>Pentapetalae</taxon>
        <taxon>rosids</taxon>
        <taxon>malvids</taxon>
        <taxon>Sapindales</taxon>
        <taxon>Rutaceae</taxon>
        <taxon>Aurantioideae</taxon>
        <taxon>Citrus</taxon>
    </lineage>
</organism>
<keyword evidence="2" id="KW-1185">Reference proteome</keyword>
<evidence type="ECO:0000313" key="1">
    <source>
        <dbReference type="EMBL" id="KAK9181270.1"/>
    </source>
</evidence>
<comment type="caution">
    <text evidence="1">The sequence shown here is derived from an EMBL/GenBank/DDBJ whole genome shotgun (WGS) entry which is preliminary data.</text>
</comment>
<sequence length="90" mass="10016">MVTDRITGNTLSSIQAWFGFCVTTCIRYWQSMAADVQAPRSRSATTTPVRSRSVTTRLVRSQTVTNDLPGYDSGSICTLTCGRLYHYQSN</sequence>
<dbReference type="EMBL" id="JBCGBO010000024">
    <property type="protein sequence ID" value="KAK9181270.1"/>
    <property type="molecule type" value="Genomic_DNA"/>
</dbReference>
<evidence type="ECO:0000313" key="2">
    <source>
        <dbReference type="Proteomes" id="UP001428341"/>
    </source>
</evidence>
<reference evidence="1 2" key="1">
    <citation type="submission" date="2024-05" db="EMBL/GenBank/DDBJ databases">
        <title>Haplotype-resolved chromosome-level genome assembly of Huyou (Citrus changshanensis).</title>
        <authorList>
            <person name="Miao C."/>
            <person name="Chen W."/>
            <person name="Wu Y."/>
            <person name="Wang L."/>
            <person name="Zhao S."/>
            <person name="Grierson D."/>
            <person name="Xu C."/>
            <person name="Chen K."/>
        </authorList>
    </citation>
    <scope>NUCLEOTIDE SEQUENCE [LARGE SCALE GENOMIC DNA]</scope>
    <source>
        <strain evidence="1">01-14</strain>
        <tissue evidence="1">Leaf</tissue>
    </source>
</reference>
<dbReference type="Proteomes" id="UP001428341">
    <property type="component" value="Unassembled WGS sequence"/>
</dbReference>
<proteinExistence type="predicted"/>
<dbReference type="AlphaFoldDB" id="A0AAP0LSH3"/>
<gene>
    <name evidence="1" type="ORF">WN944_024407</name>
</gene>